<sequence length="364" mass="37903">MSTVCSSTPTLTRTILDTTGLTSVSTAVSTITSRLDAITTTISTCIATGTGSSASCVPTQIVETLDGTGVALITTTIEITAIIDKVVTNTETLYSQACSVGNKPVPPPADISTSRRPADISTPAPTPIITTISGTKTTVYPSNTALGSSSSGSSSKKFPVGAVVGGVVGGLVLVGVIAFFGYKFFAKKMAIKRLNNMLDEDNDADVKPYGADLSSHTPPVLPHSQEPSNATTLGGQHQSYQAASPEMQQYPLTQQQSPNQPGQQGYQYQGSPEAFQSQNNRPTSGQYVPPVSTGSPPPSQAPYLTPNGGYPQQQQQNYATNTAPSPPPVHGMVYNPNLGYAPPPPNQYPNGYQGYAEPSQGPTS</sequence>
<evidence type="ECO:0000313" key="4">
    <source>
        <dbReference type="Proteomes" id="UP000807306"/>
    </source>
</evidence>
<proteinExistence type="predicted"/>
<dbReference type="AlphaFoldDB" id="A0A9P6JT90"/>
<name>A0A9P6JT90_9AGAR</name>
<evidence type="ECO:0000256" key="2">
    <source>
        <dbReference type="SAM" id="Phobius"/>
    </source>
</evidence>
<reference evidence="3" key="1">
    <citation type="submission" date="2020-11" db="EMBL/GenBank/DDBJ databases">
        <authorList>
            <consortium name="DOE Joint Genome Institute"/>
            <person name="Ahrendt S."/>
            <person name="Riley R."/>
            <person name="Andreopoulos W."/>
            <person name="Labutti K."/>
            <person name="Pangilinan J."/>
            <person name="Ruiz-Duenas F.J."/>
            <person name="Barrasa J.M."/>
            <person name="Sanchez-Garcia M."/>
            <person name="Camarero S."/>
            <person name="Miyauchi S."/>
            <person name="Serrano A."/>
            <person name="Linde D."/>
            <person name="Babiker R."/>
            <person name="Drula E."/>
            <person name="Ayuso-Fernandez I."/>
            <person name="Pacheco R."/>
            <person name="Padilla G."/>
            <person name="Ferreira P."/>
            <person name="Barriuso J."/>
            <person name="Kellner H."/>
            <person name="Castanera R."/>
            <person name="Alfaro M."/>
            <person name="Ramirez L."/>
            <person name="Pisabarro A.G."/>
            <person name="Kuo A."/>
            <person name="Tritt A."/>
            <person name="Lipzen A."/>
            <person name="He G."/>
            <person name="Yan M."/>
            <person name="Ng V."/>
            <person name="Cullen D."/>
            <person name="Martin F."/>
            <person name="Rosso M.-N."/>
            <person name="Henrissat B."/>
            <person name="Hibbett D."/>
            <person name="Martinez A.T."/>
            <person name="Grigoriev I.V."/>
        </authorList>
    </citation>
    <scope>NUCLEOTIDE SEQUENCE</scope>
    <source>
        <strain evidence="3">CBS 506.95</strain>
    </source>
</reference>
<keyword evidence="2" id="KW-1133">Transmembrane helix</keyword>
<dbReference type="EMBL" id="MU157830">
    <property type="protein sequence ID" value="KAF9532847.1"/>
    <property type="molecule type" value="Genomic_DNA"/>
</dbReference>
<protein>
    <submittedName>
        <fullName evidence="3">Uncharacterized protein</fullName>
    </submittedName>
</protein>
<evidence type="ECO:0000313" key="3">
    <source>
        <dbReference type="EMBL" id="KAF9532847.1"/>
    </source>
</evidence>
<feature type="compositionally biased region" description="Polar residues" evidence="1">
    <location>
        <begin position="225"/>
        <end position="253"/>
    </location>
</feature>
<keyword evidence="2" id="KW-0472">Membrane</keyword>
<comment type="caution">
    <text evidence="3">The sequence shown here is derived from an EMBL/GenBank/DDBJ whole genome shotgun (WGS) entry which is preliminary data.</text>
</comment>
<dbReference type="Proteomes" id="UP000807306">
    <property type="component" value="Unassembled WGS sequence"/>
</dbReference>
<keyword evidence="4" id="KW-1185">Reference proteome</keyword>
<gene>
    <name evidence="3" type="ORF">CPB83DRAFT_903357</name>
</gene>
<organism evidence="3 4">
    <name type="scientific">Crepidotus variabilis</name>
    <dbReference type="NCBI Taxonomy" id="179855"/>
    <lineage>
        <taxon>Eukaryota</taxon>
        <taxon>Fungi</taxon>
        <taxon>Dikarya</taxon>
        <taxon>Basidiomycota</taxon>
        <taxon>Agaricomycotina</taxon>
        <taxon>Agaricomycetes</taxon>
        <taxon>Agaricomycetidae</taxon>
        <taxon>Agaricales</taxon>
        <taxon>Agaricineae</taxon>
        <taxon>Crepidotaceae</taxon>
        <taxon>Crepidotus</taxon>
    </lineage>
</organism>
<keyword evidence="2" id="KW-0812">Transmembrane</keyword>
<accession>A0A9P6JT90</accession>
<feature type="compositionally biased region" description="Polar residues" evidence="1">
    <location>
        <begin position="274"/>
        <end position="286"/>
    </location>
</feature>
<feature type="transmembrane region" description="Helical" evidence="2">
    <location>
        <begin position="158"/>
        <end position="185"/>
    </location>
</feature>
<feature type="region of interest" description="Disordered" evidence="1">
    <location>
        <begin position="208"/>
        <end position="364"/>
    </location>
</feature>
<evidence type="ECO:0000256" key="1">
    <source>
        <dbReference type="SAM" id="MobiDB-lite"/>
    </source>
</evidence>
<feature type="compositionally biased region" description="Low complexity" evidence="1">
    <location>
        <begin position="254"/>
        <end position="272"/>
    </location>
</feature>
<feature type="compositionally biased region" description="Low complexity" evidence="1">
    <location>
        <begin position="305"/>
        <end position="323"/>
    </location>
</feature>